<dbReference type="OrthoDB" id="7527830at2"/>
<evidence type="ECO:0000313" key="2">
    <source>
        <dbReference type="EMBL" id="TGY92108.1"/>
    </source>
</evidence>
<gene>
    <name evidence="2" type="ORF">E5162_10595</name>
</gene>
<accession>A0A4S2H942</accession>
<dbReference type="EMBL" id="SRXV01000003">
    <property type="protein sequence ID" value="TGY92108.1"/>
    <property type="molecule type" value="Genomic_DNA"/>
</dbReference>
<evidence type="ECO:0000313" key="3">
    <source>
        <dbReference type="Proteomes" id="UP000305451"/>
    </source>
</evidence>
<dbReference type="RefSeq" id="WP_135945241.1">
    <property type="nucleotide sequence ID" value="NZ_BMEI01000003.1"/>
</dbReference>
<comment type="caution">
    <text evidence="2">The sequence shown here is derived from an EMBL/GenBank/DDBJ whole genome shotgun (WGS) entry which is preliminary data.</text>
</comment>
<organism evidence="2 3">
    <name type="scientific">Marinicauda pacifica</name>
    <dbReference type="NCBI Taxonomy" id="1133559"/>
    <lineage>
        <taxon>Bacteria</taxon>
        <taxon>Pseudomonadati</taxon>
        <taxon>Pseudomonadota</taxon>
        <taxon>Alphaproteobacteria</taxon>
        <taxon>Maricaulales</taxon>
        <taxon>Maricaulaceae</taxon>
        <taxon>Marinicauda</taxon>
    </lineage>
</organism>
<keyword evidence="3" id="KW-1185">Reference proteome</keyword>
<feature type="region of interest" description="Disordered" evidence="1">
    <location>
        <begin position="1"/>
        <end position="28"/>
    </location>
</feature>
<dbReference type="Proteomes" id="UP000305451">
    <property type="component" value="Unassembled WGS sequence"/>
</dbReference>
<name>A0A4S2H942_9PROT</name>
<protein>
    <submittedName>
        <fullName evidence="2">Uncharacterized protein</fullName>
    </submittedName>
</protein>
<feature type="compositionally biased region" description="Basic and acidic residues" evidence="1">
    <location>
        <begin position="1"/>
        <end position="14"/>
    </location>
</feature>
<reference evidence="2 3" key="1">
    <citation type="journal article" date="2013" name="Int. J. Syst. Evol. Microbiol.">
        <title>Marinicauda pacifica gen. nov., sp. nov., a prosthecate alphaproteobacterium of the family Hyphomonadaceae isolated from deep seawater.</title>
        <authorList>
            <person name="Zhang X.Y."/>
            <person name="Li G.W."/>
            <person name="Wang C.S."/>
            <person name="Zhang Y.J."/>
            <person name="Xu X.W."/>
            <person name="Li H."/>
            <person name="Liu A."/>
            <person name="Liu C."/>
            <person name="Xie B.B."/>
            <person name="Qin Q.L."/>
            <person name="Xu Z."/>
            <person name="Chen X.L."/>
            <person name="Zhou B.C."/>
            <person name="Zhang Y.Z."/>
        </authorList>
    </citation>
    <scope>NUCLEOTIDE SEQUENCE [LARGE SCALE GENOMIC DNA]</scope>
    <source>
        <strain evidence="2 3">P-1 km-3</strain>
    </source>
</reference>
<dbReference type="AlphaFoldDB" id="A0A4S2H942"/>
<sequence>MTTLSERKALRTSDTKSGSTGHAEQRSVELMRERYNRLEARYRDSAAVIELLMAERDEAERRATEYATALRARDKTLVWRVGGLFRRFGRRFPSLAGRVHNQLRKVIALLRGRYTAYKESIKAEQGLIDEDRAVITASGLFEAEWYLAANGDLAGHCTVETAIDHYLRYGSAEGRRPNPDFDPLWYSAAYPEVAAMRRDPLAHYILRGAPLGHKPNPAFDAGWYVQNYAVDTSEYATPLRHYRIHSASPDIATEPAQLALKRIGDL</sequence>
<proteinExistence type="predicted"/>
<evidence type="ECO:0000256" key="1">
    <source>
        <dbReference type="SAM" id="MobiDB-lite"/>
    </source>
</evidence>